<name>A0A2G5D0A4_AQUCA</name>
<reference evidence="3 4" key="1">
    <citation type="submission" date="2017-09" db="EMBL/GenBank/DDBJ databases">
        <title>WGS assembly of Aquilegia coerulea Goldsmith.</title>
        <authorList>
            <person name="Hodges S."/>
            <person name="Kramer E."/>
            <person name="Nordborg M."/>
            <person name="Tomkins J."/>
            <person name="Borevitz J."/>
            <person name="Derieg N."/>
            <person name="Yan J."/>
            <person name="Mihaltcheva S."/>
            <person name="Hayes R.D."/>
            <person name="Rokhsar D."/>
        </authorList>
    </citation>
    <scope>NUCLEOTIDE SEQUENCE [LARGE SCALE GENOMIC DNA]</scope>
    <source>
        <strain evidence="4">cv. Goldsmith</strain>
    </source>
</reference>
<feature type="region of interest" description="Disordered" evidence="2">
    <location>
        <begin position="205"/>
        <end position="279"/>
    </location>
</feature>
<feature type="compositionally biased region" description="Basic and acidic residues" evidence="2">
    <location>
        <begin position="248"/>
        <end position="265"/>
    </location>
</feature>
<sequence length="403" mass="44955">MKENFERLEDENDKLKKELNYQKLKSSLMLKNSELLLALKETDSRKTLLKLAITEGQLKDLQAINDDLKCKLAAEIEKSGGTSHESNKDKGSNEGSISHETRDKETIILRNESEVSGLLIDGGMEEYVAPEVSGLLVDGENDGYVDPEVSGMFLDEGFAFRKVQNMESDHVTIPDLVTVEADTDKSKRELSTLSKEEEILGNSMGASFTPVSCRTRSHTRGMETQNASLESPKTTQVPKQPGSQASDMAHKPEMMESRTQKRKNVENISFPGSPRSKVLKLDSCPILNGQKRVSRLSQVEILKASMGNLTPILNPTTTRAQTRSLERAKSSNRRQTHGMTNQKTSLDIPKTSRVRRPVIAKKPEVTDSRTRKRKQVEKDDAPRFSTSNVKAPKLKNTSPHTAY</sequence>
<feature type="compositionally biased region" description="Polar residues" evidence="2">
    <location>
        <begin position="384"/>
        <end position="403"/>
    </location>
</feature>
<proteinExistence type="predicted"/>
<gene>
    <name evidence="3" type="ORF">AQUCO_03100001v1</name>
</gene>
<evidence type="ECO:0000313" key="3">
    <source>
        <dbReference type="EMBL" id="PIA36945.1"/>
    </source>
</evidence>
<evidence type="ECO:0000256" key="2">
    <source>
        <dbReference type="SAM" id="MobiDB-lite"/>
    </source>
</evidence>
<protein>
    <submittedName>
        <fullName evidence="3">Uncharacterized protein</fullName>
    </submittedName>
</protein>
<feature type="compositionally biased region" description="Polar residues" evidence="2">
    <location>
        <begin position="205"/>
        <end position="214"/>
    </location>
</feature>
<keyword evidence="4" id="KW-1185">Reference proteome</keyword>
<feature type="compositionally biased region" description="Basic and acidic residues" evidence="2">
    <location>
        <begin position="85"/>
        <end position="104"/>
    </location>
</feature>
<organism evidence="3 4">
    <name type="scientific">Aquilegia coerulea</name>
    <name type="common">Rocky mountain columbine</name>
    <dbReference type="NCBI Taxonomy" id="218851"/>
    <lineage>
        <taxon>Eukaryota</taxon>
        <taxon>Viridiplantae</taxon>
        <taxon>Streptophyta</taxon>
        <taxon>Embryophyta</taxon>
        <taxon>Tracheophyta</taxon>
        <taxon>Spermatophyta</taxon>
        <taxon>Magnoliopsida</taxon>
        <taxon>Ranunculales</taxon>
        <taxon>Ranunculaceae</taxon>
        <taxon>Thalictroideae</taxon>
        <taxon>Aquilegia</taxon>
    </lineage>
</organism>
<feature type="coiled-coil region" evidence="1">
    <location>
        <begin position="51"/>
        <end position="78"/>
    </location>
</feature>
<feature type="region of interest" description="Disordered" evidence="2">
    <location>
        <begin position="79"/>
        <end position="104"/>
    </location>
</feature>
<feature type="region of interest" description="Disordered" evidence="2">
    <location>
        <begin position="309"/>
        <end position="403"/>
    </location>
</feature>
<evidence type="ECO:0000313" key="4">
    <source>
        <dbReference type="Proteomes" id="UP000230069"/>
    </source>
</evidence>
<dbReference type="Proteomes" id="UP000230069">
    <property type="component" value="Unassembled WGS sequence"/>
</dbReference>
<keyword evidence="1" id="KW-0175">Coiled coil</keyword>
<dbReference type="InParanoid" id="A0A2G5D0A4"/>
<dbReference type="AlphaFoldDB" id="A0A2G5D0A4"/>
<evidence type="ECO:0000256" key="1">
    <source>
        <dbReference type="SAM" id="Coils"/>
    </source>
</evidence>
<feature type="compositionally biased region" description="Polar residues" evidence="2">
    <location>
        <begin position="222"/>
        <end position="246"/>
    </location>
</feature>
<dbReference type="EMBL" id="KZ305048">
    <property type="protein sequence ID" value="PIA36945.1"/>
    <property type="molecule type" value="Genomic_DNA"/>
</dbReference>
<accession>A0A2G5D0A4</accession>
<feature type="compositionally biased region" description="Polar residues" evidence="2">
    <location>
        <begin position="309"/>
        <end position="323"/>
    </location>
</feature>